<name>A0A7G8PSY1_9FLAO</name>
<keyword evidence="3" id="KW-1185">Reference proteome</keyword>
<feature type="signal peptide" evidence="1">
    <location>
        <begin position="1"/>
        <end position="19"/>
    </location>
</feature>
<reference evidence="2 3" key="1">
    <citation type="submission" date="2020-04" db="EMBL/GenBank/DDBJ databases">
        <title>Genome sequence of Altibacter aquimarinus strain ALE3EI.</title>
        <authorList>
            <person name="Oh H.-M."/>
            <person name="Jang D."/>
        </authorList>
    </citation>
    <scope>NUCLEOTIDE SEQUENCE [LARGE SCALE GENOMIC DNA]</scope>
    <source>
        <strain evidence="2 3">ALE3EI</strain>
    </source>
</reference>
<dbReference type="Proteomes" id="UP000515514">
    <property type="component" value="Chromosome"/>
</dbReference>
<gene>
    <name evidence="2" type="ORF">ALE3EI_0872</name>
</gene>
<dbReference type="KEGG" id="alti:ALE3EI_0872"/>
<protein>
    <recommendedName>
        <fullName evidence="4">DUF4292 domain-containing protein</fullName>
    </recommendedName>
</protein>
<proteinExistence type="predicted"/>
<dbReference type="AlphaFoldDB" id="A0A7G8PSY1"/>
<feature type="chain" id="PRO_5028909225" description="DUF4292 domain-containing protein" evidence="1">
    <location>
        <begin position="20"/>
        <end position="258"/>
    </location>
</feature>
<accession>A0A7G8PSY1</accession>
<sequence>MKLKRLFVLVAVAMLSACGGGKGINGSSSAKSELAVKTIIASHENAEPDFNTMAARVQVVYEDEEKLQSITVSLRMEKDKTIWVKASLLGITLAKVLITPTKVSYYETISNTYFDGDFALLSAWLGTEIDFHKAQAILLGQSIFELSPVVYKSSVEQNRYKLQPKTQPQNFIHSLLLLPSNFKVASETLSQPSDGRILSVRYGEYQNIDGGYYPSEIQIDASENDSKTKIEVNYKKIDLNVSISFPFTIPNGYEEIQL</sequence>
<dbReference type="RefSeq" id="WP_186991225.1">
    <property type="nucleotide sequence ID" value="NZ_CP052909.1"/>
</dbReference>
<evidence type="ECO:0000256" key="1">
    <source>
        <dbReference type="SAM" id="SignalP"/>
    </source>
</evidence>
<evidence type="ECO:0000313" key="2">
    <source>
        <dbReference type="EMBL" id="QNJ97447.1"/>
    </source>
</evidence>
<dbReference type="EMBL" id="CP052909">
    <property type="protein sequence ID" value="QNJ97447.1"/>
    <property type="molecule type" value="Genomic_DNA"/>
</dbReference>
<dbReference type="Gene3D" id="2.50.20.10">
    <property type="entry name" value="Lipoprotein localisation LolA/LolB/LppX"/>
    <property type="match status" value="1"/>
</dbReference>
<keyword evidence="1" id="KW-0732">Signal</keyword>
<dbReference type="PROSITE" id="PS51257">
    <property type="entry name" value="PROKAR_LIPOPROTEIN"/>
    <property type="match status" value="1"/>
</dbReference>
<dbReference type="InterPro" id="IPR025634">
    <property type="entry name" value="DUF4292"/>
</dbReference>
<dbReference type="Pfam" id="PF14125">
    <property type="entry name" value="DUF4292"/>
    <property type="match status" value="1"/>
</dbReference>
<evidence type="ECO:0000313" key="3">
    <source>
        <dbReference type="Proteomes" id="UP000515514"/>
    </source>
</evidence>
<evidence type="ECO:0008006" key="4">
    <source>
        <dbReference type="Google" id="ProtNLM"/>
    </source>
</evidence>
<organism evidence="2 3">
    <name type="scientific">Constantimarinum furrinae</name>
    <dbReference type="NCBI Taxonomy" id="2562285"/>
    <lineage>
        <taxon>Bacteria</taxon>
        <taxon>Pseudomonadati</taxon>
        <taxon>Bacteroidota</taxon>
        <taxon>Flavobacteriia</taxon>
        <taxon>Flavobacteriales</taxon>
        <taxon>Flavobacteriaceae</taxon>
        <taxon>Altibacter/Constantimarinum group</taxon>
        <taxon>Constantimarinum</taxon>
    </lineage>
</organism>